<accession>A0A0A9FCQ1</accession>
<proteinExistence type="predicted"/>
<evidence type="ECO:0000313" key="1">
    <source>
        <dbReference type="EMBL" id="JAE10092.1"/>
    </source>
</evidence>
<reference evidence="1" key="2">
    <citation type="journal article" date="2015" name="Data Brief">
        <title>Shoot transcriptome of the giant reed, Arundo donax.</title>
        <authorList>
            <person name="Barrero R.A."/>
            <person name="Guerrero F.D."/>
            <person name="Moolhuijzen P."/>
            <person name="Goolsby J.A."/>
            <person name="Tidwell J."/>
            <person name="Bellgard S.E."/>
            <person name="Bellgard M.I."/>
        </authorList>
    </citation>
    <scope>NUCLEOTIDE SEQUENCE</scope>
    <source>
        <tissue evidence="1">Shoot tissue taken approximately 20 cm above the soil surface</tissue>
    </source>
</reference>
<dbReference type="EMBL" id="GBRH01187804">
    <property type="protein sequence ID" value="JAE10092.1"/>
    <property type="molecule type" value="Transcribed_RNA"/>
</dbReference>
<organism evidence="1">
    <name type="scientific">Arundo donax</name>
    <name type="common">Giant reed</name>
    <name type="synonym">Donax arundinaceus</name>
    <dbReference type="NCBI Taxonomy" id="35708"/>
    <lineage>
        <taxon>Eukaryota</taxon>
        <taxon>Viridiplantae</taxon>
        <taxon>Streptophyta</taxon>
        <taxon>Embryophyta</taxon>
        <taxon>Tracheophyta</taxon>
        <taxon>Spermatophyta</taxon>
        <taxon>Magnoliopsida</taxon>
        <taxon>Liliopsida</taxon>
        <taxon>Poales</taxon>
        <taxon>Poaceae</taxon>
        <taxon>PACMAD clade</taxon>
        <taxon>Arundinoideae</taxon>
        <taxon>Arundineae</taxon>
        <taxon>Arundo</taxon>
    </lineage>
</organism>
<dbReference type="AlphaFoldDB" id="A0A0A9FCQ1"/>
<name>A0A0A9FCQ1_ARUDO</name>
<reference evidence="1" key="1">
    <citation type="submission" date="2014-09" db="EMBL/GenBank/DDBJ databases">
        <authorList>
            <person name="Magalhaes I.L.F."/>
            <person name="Oliveira U."/>
            <person name="Santos F.R."/>
            <person name="Vidigal T.H.D.A."/>
            <person name="Brescovit A.D."/>
            <person name="Santos A.J."/>
        </authorList>
    </citation>
    <scope>NUCLEOTIDE SEQUENCE</scope>
    <source>
        <tissue evidence="1">Shoot tissue taken approximately 20 cm above the soil surface</tissue>
    </source>
</reference>
<sequence length="47" mass="5359">MQYISTDALTPYVLTDKNYICTHGEKFSSRLLVITTFSLLRCISMIA</sequence>
<protein>
    <submittedName>
        <fullName evidence="1">Uncharacterized protein</fullName>
    </submittedName>
</protein>